<dbReference type="InterPro" id="IPR051716">
    <property type="entry name" value="Plant_RL_S/T_kinase"/>
</dbReference>
<keyword evidence="7" id="KW-1133">Transmembrane helix</keyword>
<evidence type="ECO:0000256" key="9">
    <source>
        <dbReference type="ARBA" id="ARBA00023170"/>
    </source>
</evidence>
<dbReference type="Pfam" id="PF00560">
    <property type="entry name" value="LRR_1"/>
    <property type="match status" value="3"/>
</dbReference>
<accession>A0AAD5J0P8</accession>
<dbReference type="AlphaFoldDB" id="A0AAD5J0P8"/>
<dbReference type="PANTHER" id="PTHR48053">
    <property type="entry name" value="LEUCINE RICH REPEAT FAMILY PROTEIN, EXPRESSED"/>
    <property type="match status" value="1"/>
</dbReference>
<keyword evidence="10" id="KW-0325">Glycoprotein</keyword>
<comment type="similarity">
    <text evidence="2">Belongs to the RLP family.</text>
</comment>
<dbReference type="GO" id="GO:0016020">
    <property type="term" value="C:membrane"/>
    <property type="evidence" value="ECO:0007669"/>
    <property type="project" value="UniProtKB-SubCell"/>
</dbReference>
<protein>
    <submittedName>
        <fullName evidence="11">Uncharacterized protein</fullName>
    </submittedName>
</protein>
<dbReference type="PANTHER" id="PTHR48053:SF71">
    <property type="entry name" value="LEUCINE RICH REPEAT FAMILY PROTEIN, EXPRESSED"/>
    <property type="match status" value="1"/>
</dbReference>
<dbReference type="FunFam" id="3.80.10.10:FF:000041">
    <property type="entry name" value="LRR receptor-like serine/threonine-protein kinase ERECTA"/>
    <property type="match status" value="1"/>
</dbReference>
<keyword evidence="5" id="KW-0732">Signal</keyword>
<evidence type="ECO:0000256" key="1">
    <source>
        <dbReference type="ARBA" id="ARBA00004479"/>
    </source>
</evidence>
<dbReference type="EMBL" id="JAJSOW010000101">
    <property type="protein sequence ID" value="KAI9182126.1"/>
    <property type="molecule type" value="Genomic_DNA"/>
</dbReference>
<keyword evidence="4" id="KW-0812">Transmembrane</keyword>
<evidence type="ECO:0000256" key="4">
    <source>
        <dbReference type="ARBA" id="ARBA00022692"/>
    </source>
</evidence>
<evidence type="ECO:0000256" key="7">
    <source>
        <dbReference type="ARBA" id="ARBA00022989"/>
    </source>
</evidence>
<evidence type="ECO:0000256" key="2">
    <source>
        <dbReference type="ARBA" id="ARBA00009592"/>
    </source>
</evidence>
<dbReference type="Pfam" id="PF13855">
    <property type="entry name" value="LRR_8"/>
    <property type="match status" value="1"/>
</dbReference>
<evidence type="ECO:0000256" key="5">
    <source>
        <dbReference type="ARBA" id="ARBA00022729"/>
    </source>
</evidence>
<dbReference type="Gene3D" id="3.80.10.10">
    <property type="entry name" value="Ribonuclease Inhibitor"/>
    <property type="match status" value="1"/>
</dbReference>
<keyword evidence="9" id="KW-0675">Receptor</keyword>
<evidence type="ECO:0000256" key="6">
    <source>
        <dbReference type="ARBA" id="ARBA00022737"/>
    </source>
</evidence>
<reference evidence="11" key="2">
    <citation type="submission" date="2023-02" db="EMBL/GenBank/DDBJ databases">
        <authorList>
            <person name="Swenson N.G."/>
            <person name="Wegrzyn J.L."/>
            <person name="Mcevoy S.L."/>
        </authorList>
    </citation>
    <scope>NUCLEOTIDE SEQUENCE</scope>
    <source>
        <strain evidence="11">91603</strain>
        <tissue evidence="11">Leaf</tissue>
    </source>
</reference>
<proteinExistence type="inferred from homology"/>
<dbReference type="Proteomes" id="UP001064489">
    <property type="component" value="Chromosome 4"/>
</dbReference>
<keyword evidence="3" id="KW-0433">Leucine-rich repeat</keyword>
<dbReference type="InterPro" id="IPR032675">
    <property type="entry name" value="LRR_dom_sf"/>
</dbReference>
<evidence type="ECO:0000256" key="8">
    <source>
        <dbReference type="ARBA" id="ARBA00023136"/>
    </source>
</evidence>
<comment type="caution">
    <text evidence="11">The sequence shown here is derived from an EMBL/GenBank/DDBJ whole genome shotgun (WGS) entry which is preliminary data.</text>
</comment>
<dbReference type="InterPro" id="IPR001611">
    <property type="entry name" value="Leu-rich_rpt"/>
</dbReference>
<gene>
    <name evidence="11" type="ORF">LWI28_022346</name>
</gene>
<evidence type="ECO:0000256" key="10">
    <source>
        <dbReference type="ARBA" id="ARBA00023180"/>
    </source>
</evidence>
<keyword evidence="12" id="KW-1185">Reference proteome</keyword>
<organism evidence="11 12">
    <name type="scientific">Acer negundo</name>
    <name type="common">Box elder</name>
    <dbReference type="NCBI Taxonomy" id="4023"/>
    <lineage>
        <taxon>Eukaryota</taxon>
        <taxon>Viridiplantae</taxon>
        <taxon>Streptophyta</taxon>
        <taxon>Embryophyta</taxon>
        <taxon>Tracheophyta</taxon>
        <taxon>Spermatophyta</taxon>
        <taxon>Magnoliopsida</taxon>
        <taxon>eudicotyledons</taxon>
        <taxon>Gunneridae</taxon>
        <taxon>Pentapetalae</taxon>
        <taxon>rosids</taxon>
        <taxon>malvids</taxon>
        <taxon>Sapindales</taxon>
        <taxon>Sapindaceae</taxon>
        <taxon>Hippocastanoideae</taxon>
        <taxon>Acereae</taxon>
        <taxon>Acer</taxon>
    </lineage>
</organism>
<evidence type="ECO:0000313" key="12">
    <source>
        <dbReference type="Proteomes" id="UP001064489"/>
    </source>
</evidence>
<keyword evidence="6" id="KW-0677">Repeat</keyword>
<sequence>MIIRVGSIPAGIGNATKLTFLYLGSNNLTNSINPEIGNLSELQVLRLYNNSLTGQIPYQLSNPQKVWLLRIGANNLEDPDRNQFKGMSSLTYLWLDYNLLENVSSFVAECPKLKFLDLSGNLIIGQIPIQLLTRQENLEYLNLTMNSFEGLIPTEIRSLS</sequence>
<name>A0AAD5J0P8_ACENE</name>
<dbReference type="SUPFAM" id="SSF52058">
    <property type="entry name" value="L domain-like"/>
    <property type="match status" value="1"/>
</dbReference>
<evidence type="ECO:0000256" key="3">
    <source>
        <dbReference type="ARBA" id="ARBA00022614"/>
    </source>
</evidence>
<evidence type="ECO:0000313" key="11">
    <source>
        <dbReference type="EMBL" id="KAI9182126.1"/>
    </source>
</evidence>
<reference evidence="11" key="1">
    <citation type="journal article" date="2022" name="Plant J.">
        <title>Strategies of tolerance reflected in two North American maple genomes.</title>
        <authorList>
            <person name="McEvoy S.L."/>
            <person name="Sezen U.U."/>
            <person name="Trouern-Trend A."/>
            <person name="McMahon S.M."/>
            <person name="Schaberg P.G."/>
            <person name="Yang J."/>
            <person name="Wegrzyn J.L."/>
            <person name="Swenson N.G."/>
        </authorList>
    </citation>
    <scope>NUCLEOTIDE SEQUENCE</scope>
    <source>
        <strain evidence="11">91603</strain>
    </source>
</reference>
<comment type="subcellular location">
    <subcellularLocation>
        <location evidence="1">Membrane</location>
        <topology evidence="1">Single-pass type I membrane protein</topology>
    </subcellularLocation>
</comment>
<keyword evidence="8" id="KW-0472">Membrane</keyword>